<keyword evidence="4" id="KW-0597">Phosphoprotein</keyword>
<dbReference type="SMART" id="SM00388">
    <property type="entry name" value="HisKA"/>
    <property type="match status" value="1"/>
</dbReference>
<dbReference type="RefSeq" id="WP_200989574.1">
    <property type="nucleotide sequence ID" value="NZ_CP063311.1"/>
</dbReference>
<dbReference type="EC" id="2.7.13.3" evidence="3"/>
<name>A0A7S6RFR1_9CYAN</name>
<dbReference type="SUPFAM" id="SSF55785">
    <property type="entry name" value="PYP-like sensor domain (PAS domain)"/>
    <property type="match status" value="3"/>
</dbReference>
<dbReference type="CDD" id="cd16922">
    <property type="entry name" value="HATPase_EvgS-ArcB-TorS-like"/>
    <property type="match status" value="1"/>
</dbReference>
<keyword evidence="5" id="KW-0418">Kinase</keyword>
<keyword evidence="8" id="KW-0812">Transmembrane</keyword>
<evidence type="ECO:0000259" key="10">
    <source>
        <dbReference type="PROSITE" id="PS50112"/>
    </source>
</evidence>
<feature type="transmembrane region" description="Helical" evidence="8">
    <location>
        <begin position="134"/>
        <end position="151"/>
    </location>
</feature>
<feature type="transmembrane region" description="Helical" evidence="8">
    <location>
        <begin position="268"/>
        <end position="288"/>
    </location>
</feature>
<dbReference type="NCBIfam" id="TIGR00229">
    <property type="entry name" value="sensory_box"/>
    <property type="match status" value="2"/>
</dbReference>
<keyword evidence="8" id="KW-1133">Transmembrane helix</keyword>
<dbReference type="PRINTS" id="PR00344">
    <property type="entry name" value="BCTRLSENSOR"/>
</dbReference>
<dbReference type="Pfam" id="PF13426">
    <property type="entry name" value="PAS_9"/>
    <property type="match status" value="2"/>
</dbReference>
<dbReference type="PANTHER" id="PTHR43547">
    <property type="entry name" value="TWO-COMPONENT HISTIDINE KINASE"/>
    <property type="match status" value="1"/>
</dbReference>
<dbReference type="KEGG" id="aee:IM676_07225"/>
<dbReference type="Pfam" id="PF13185">
    <property type="entry name" value="GAF_2"/>
    <property type="match status" value="1"/>
</dbReference>
<dbReference type="PANTHER" id="PTHR43547:SF2">
    <property type="entry name" value="HYBRID SIGNAL TRANSDUCTION HISTIDINE KINASE C"/>
    <property type="match status" value="1"/>
</dbReference>
<feature type="transmembrane region" description="Helical" evidence="8">
    <location>
        <begin position="20"/>
        <end position="38"/>
    </location>
</feature>
<dbReference type="InterPro" id="IPR003018">
    <property type="entry name" value="GAF"/>
</dbReference>
<comment type="similarity">
    <text evidence="2">In the N-terminal section; belongs to the phytochrome family.</text>
</comment>
<dbReference type="SMART" id="SM00091">
    <property type="entry name" value="PAS"/>
    <property type="match status" value="3"/>
</dbReference>
<dbReference type="SUPFAM" id="SSF47384">
    <property type="entry name" value="Homodimeric domain of signal transducing histidine kinase"/>
    <property type="match status" value="1"/>
</dbReference>
<keyword evidence="13" id="KW-1185">Reference proteome</keyword>
<dbReference type="SMART" id="SM00065">
    <property type="entry name" value="GAF"/>
    <property type="match status" value="1"/>
</dbReference>
<dbReference type="SUPFAM" id="SSF55874">
    <property type="entry name" value="ATPase domain of HSP90 chaperone/DNA topoisomerase II/histidine kinase"/>
    <property type="match status" value="1"/>
</dbReference>
<evidence type="ECO:0000256" key="6">
    <source>
        <dbReference type="ARBA" id="ARBA00023012"/>
    </source>
</evidence>
<dbReference type="Gene3D" id="3.30.450.20">
    <property type="entry name" value="PAS domain"/>
    <property type="match status" value="3"/>
</dbReference>
<dbReference type="GO" id="GO:0000155">
    <property type="term" value="F:phosphorelay sensor kinase activity"/>
    <property type="evidence" value="ECO:0007669"/>
    <property type="project" value="InterPro"/>
</dbReference>
<feature type="domain" description="PAS" evidence="10">
    <location>
        <begin position="311"/>
        <end position="383"/>
    </location>
</feature>
<dbReference type="Gene3D" id="1.10.287.130">
    <property type="match status" value="1"/>
</dbReference>
<gene>
    <name evidence="12" type="ORF">IM676_07225</name>
</gene>
<dbReference type="Gene3D" id="3.30.450.40">
    <property type="match status" value="1"/>
</dbReference>
<dbReference type="EMBL" id="CP063311">
    <property type="protein sequence ID" value="QOV24049.1"/>
    <property type="molecule type" value="Genomic_DNA"/>
</dbReference>
<dbReference type="InterPro" id="IPR003661">
    <property type="entry name" value="HisK_dim/P_dom"/>
</dbReference>
<dbReference type="InterPro" id="IPR004358">
    <property type="entry name" value="Sig_transdc_His_kin-like_C"/>
</dbReference>
<dbReference type="CDD" id="cd00130">
    <property type="entry name" value="PAS"/>
    <property type="match status" value="1"/>
</dbReference>
<feature type="transmembrane region" description="Helical" evidence="8">
    <location>
        <begin position="92"/>
        <end position="114"/>
    </location>
</feature>
<evidence type="ECO:0000256" key="7">
    <source>
        <dbReference type="ARBA" id="ARBA00074306"/>
    </source>
</evidence>
<keyword evidence="5" id="KW-0808">Transferase</keyword>
<feature type="domain" description="Histidine kinase" evidence="9">
    <location>
        <begin position="899"/>
        <end position="1136"/>
    </location>
</feature>
<dbReference type="InterPro" id="IPR005467">
    <property type="entry name" value="His_kinase_dom"/>
</dbReference>
<dbReference type="Gene3D" id="3.30.565.10">
    <property type="entry name" value="Histidine kinase-like ATPase, C-terminal domain"/>
    <property type="match status" value="1"/>
</dbReference>
<evidence type="ECO:0000256" key="1">
    <source>
        <dbReference type="ARBA" id="ARBA00000085"/>
    </source>
</evidence>
<dbReference type="InterPro" id="IPR003594">
    <property type="entry name" value="HATPase_dom"/>
</dbReference>
<reference evidence="13" key="1">
    <citation type="submission" date="2020-10" db="EMBL/GenBank/DDBJ databases">
        <title>Genome-based taxonomic classification of the species Anabaenopsis elenkinii.</title>
        <authorList>
            <person name="Delbaje E."/>
            <person name="Andreote A.P.D."/>
            <person name="Pellegrinetti T.A."/>
            <person name="Cruz R.B."/>
            <person name="Branco L.H.Z."/>
            <person name="Fiore M.F."/>
        </authorList>
    </citation>
    <scope>NUCLEOTIDE SEQUENCE [LARGE SCALE GENOMIC DNA]</scope>
    <source>
        <strain evidence="13">CCIBt3563</strain>
    </source>
</reference>
<dbReference type="InterPro" id="IPR000700">
    <property type="entry name" value="PAS-assoc_C"/>
</dbReference>
<comment type="catalytic activity">
    <reaction evidence="1">
        <text>ATP + protein L-histidine = ADP + protein N-phospho-L-histidine.</text>
        <dbReference type="EC" id="2.7.13.3"/>
    </reaction>
</comment>
<evidence type="ECO:0000256" key="3">
    <source>
        <dbReference type="ARBA" id="ARBA00012438"/>
    </source>
</evidence>
<feature type="transmembrane region" description="Helical" evidence="8">
    <location>
        <begin position="242"/>
        <end position="262"/>
    </location>
</feature>
<proteinExistence type="inferred from homology"/>
<dbReference type="Pfam" id="PF02518">
    <property type="entry name" value="HATPase_c"/>
    <property type="match status" value="1"/>
</dbReference>
<sequence length="1138" mass="126894">MLNFNRWLLPSLDSLRVVQVASAITILVGVLVLFGWCFDIEFMKTCGNTSLVTMKPNTALCFVLSGISLWRSQIEQNKGGNDTNRYLPCSRICAASVTLIGLLTLAQYLFGWNFGIDELLFQEQTSAVLTSPPGRMGLNSALNFIFLGIALEISAHSPNQRNFWYVQILAVMVLVISAQVLIGYIYQVGLLPTTPSHTTSMGLHTALKFIVLCIGILWARPNQAFMAVVMSDTYGGLIARRFLPAAITLPLVIGWLILHGQLAGKYGSAFAISLFAIILIVIFAILIWQTTAVISRIEREHSETQKRLKAQEEKLRTFVDANIIGIKFGDVYGGIHQANDAFLQMIGYTREDLFTGKLNSRNITPPEYRHLDRQGIAQAQENPRGACRPYEKEYIHKDGRRIPVLVGYVLLGENRQESVALILDLSERQQAREQIVQLNQDLQRRITELQTLFQVIPIGIGIAEDADCKTMRINPCLAQQLGISPGEHGAMSILSQEQPPEFQVCREGRKLSPEELPMQYSAAHGVTVLDSEVEVIHKDGKILKLLQYVAPLFDEQGNSRGSVGAFLDITERKQIEEAVHNQQKWLEDVLNLMPLPLLFVDPETGHVTFANRAADELAGGMFPTGVPVEEYHTVYYCTDLEGNPIPNHQIPGARVARGERLDGLEINWHTGDRVRSILIFGDTIPAMHGHPATCVAGFQDITNLKEIEKAQVLSYKRLQLLFNTASDLLSSQQPVALIDSFYHKLAEQIGLDVYFNYLVEENHQVIRLASFTGCSEEEAKKYEWLQLGQSVCGAVAQERRPIYLENVQESTDPKTELIRNLGVKACYSYPLIASERLLGTLCFGSRSCCSFSENQRAMMQAVCDQIAVAMERASLIASLQQQTEQLQQANRMKDEFLGILSHELRSPLNAILGWVQLLRARKLSDTQMAKAMETIERNARNQAQVIEDLLDISSMIRGQLYLNVCTYDLAPLIELAMKTVKLAAQAKEIDLSFTVISSQEIDPNHSRFVVAGDMERLQQIIWNLLSNAIKFTPTGGRVEVLLSHSIDEHQNLPRTMTSYAQIQVRDTGIGIKPEFLPYVFDRFLQADSSSTRSYGGLGLGLAIVRHLVELHGGTVHAESGGEGQGATFTVKIPLFLEI</sequence>
<feature type="transmembrane region" description="Helical" evidence="8">
    <location>
        <begin position="163"/>
        <end position="186"/>
    </location>
</feature>
<dbReference type="PROSITE" id="PS50109">
    <property type="entry name" value="HIS_KIN"/>
    <property type="match status" value="1"/>
</dbReference>
<accession>A0A7S6RFR1</accession>
<evidence type="ECO:0000256" key="4">
    <source>
        <dbReference type="ARBA" id="ARBA00022553"/>
    </source>
</evidence>
<dbReference type="Pfam" id="PF00512">
    <property type="entry name" value="HisKA"/>
    <property type="match status" value="1"/>
</dbReference>
<dbReference type="CDD" id="cd00082">
    <property type="entry name" value="HisKA"/>
    <property type="match status" value="1"/>
</dbReference>
<evidence type="ECO:0000256" key="2">
    <source>
        <dbReference type="ARBA" id="ARBA00006402"/>
    </source>
</evidence>
<dbReference type="SMART" id="SM00387">
    <property type="entry name" value="HATPase_c"/>
    <property type="match status" value="1"/>
</dbReference>
<dbReference type="SUPFAM" id="SSF55781">
    <property type="entry name" value="GAF domain-like"/>
    <property type="match status" value="1"/>
</dbReference>
<evidence type="ECO:0000256" key="8">
    <source>
        <dbReference type="SAM" id="Phobius"/>
    </source>
</evidence>
<evidence type="ECO:0000259" key="11">
    <source>
        <dbReference type="PROSITE" id="PS50113"/>
    </source>
</evidence>
<dbReference type="AlphaFoldDB" id="A0A7S6RFR1"/>
<dbReference type="InterPro" id="IPR036097">
    <property type="entry name" value="HisK_dim/P_sf"/>
</dbReference>
<evidence type="ECO:0000256" key="5">
    <source>
        <dbReference type="ARBA" id="ARBA00022777"/>
    </source>
</evidence>
<protein>
    <recommendedName>
        <fullName evidence="7">Circadian input-output histidine kinase CikA</fullName>
        <ecNumber evidence="3">2.7.13.3</ecNumber>
    </recommendedName>
</protein>
<dbReference type="Proteomes" id="UP000593846">
    <property type="component" value="Chromosome"/>
</dbReference>
<dbReference type="InterPro" id="IPR035965">
    <property type="entry name" value="PAS-like_dom_sf"/>
</dbReference>
<dbReference type="InterPro" id="IPR036890">
    <property type="entry name" value="HATPase_C_sf"/>
</dbReference>
<evidence type="ECO:0000259" key="9">
    <source>
        <dbReference type="PROSITE" id="PS50109"/>
    </source>
</evidence>
<dbReference type="SMART" id="SM00086">
    <property type="entry name" value="PAC"/>
    <property type="match status" value="2"/>
</dbReference>
<dbReference type="InterPro" id="IPR001610">
    <property type="entry name" value="PAC"/>
</dbReference>
<dbReference type="InterPro" id="IPR029016">
    <property type="entry name" value="GAF-like_dom_sf"/>
</dbReference>
<dbReference type="FunFam" id="3.30.565.10:FF:000010">
    <property type="entry name" value="Sensor histidine kinase RcsC"/>
    <property type="match status" value="1"/>
</dbReference>
<evidence type="ECO:0000313" key="13">
    <source>
        <dbReference type="Proteomes" id="UP000593846"/>
    </source>
</evidence>
<dbReference type="PROSITE" id="PS50113">
    <property type="entry name" value="PAC"/>
    <property type="match status" value="1"/>
</dbReference>
<organism evidence="12 13">
    <name type="scientific">Anabaenopsis elenkinii CCIBt3563</name>
    <dbReference type="NCBI Taxonomy" id="2779889"/>
    <lineage>
        <taxon>Bacteria</taxon>
        <taxon>Bacillati</taxon>
        <taxon>Cyanobacteriota</taxon>
        <taxon>Cyanophyceae</taxon>
        <taxon>Nostocales</taxon>
        <taxon>Nodulariaceae</taxon>
        <taxon>Anabaenopsis</taxon>
    </lineage>
</organism>
<keyword evidence="8" id="KW-0472">Membrane</keyword>
<dbReference type="PROSITE" id="PS50112">
    <property type="entry name" value="PAS"/>
    <property type="match status" value="1"/>
</dbReference>
<feature type="domain" description="PAC" evidence="11">
    <location>
        <begin position="529"/>
        <end position="581"/>
    </location>
</feature>
<dbReference type="InterPro" id="IPR000014">
    <property type="entry name" value="PAS"/>
</dbReference>
<keyword evidence="6" id="KW-0902">Two-component regulatory system</keyword>
<evidence type="ECO:0000313" key="12">
    <source>
        <dbReference type="EMBL" id="QOV24049.1"/>
    </source>
</evidence>